<dbReference type="Gramene" id="TVU38546">
    <property type="protein sequence ID" value="TVU38546"/>
    <property type="gene ID" value="EJB05_11923"/>
</dbReference>
<evidence type="ECO:0000313" key="1">
    <source>
        <dbReference type="EMBL" id="TVU38546.1"/>
    </source>
</evidence>
<gene>
    <name evidence="1" type="ORF">EJB05_11923</name>
</gene>
<dbReference type="PANTHER" id="PTHR31264:SF3">
    <property type="entry name" value="OS07G0554100 PROTEIN"/>
    <property type="match status" value="1"/>
</dbReference>
<sequence>MAPPRQLPTLIDDLLEEIFLRISCPAALIHASATSIAFHRLITDGTFLRRYRTRHRLLLGFLDLEVSKGFHPVEAPHPGAPAARAIANSSVVDYLPQDKIKHWYIREVREGRVLIETKRNLISKMLMSYERKLVVLVFDSGSGSWTFSTAASWDDLRLSNGIELCPFLHRPCYAYGSFYWKVDEMNKLLKLDITRRELTTVDLPPKHREVQFVVVVEAAKGRLGMFSCTADNKFLNYYCYNNMQNEDRRANKWQMKNAIPLPVLDNLRIFGSQQGYIFLQGNTKIQDPEGTTCYSLDINTLKLERVIQISSRHFLGHPYFSFRLPRIL</sequence>
<dbReference type="InterPro" id="IPR036047">
    <property type="entry name" value="F-box-like_dom_sf"/>
</dbReference>
<name>A0A5J9VSJ9_9POAL</name>
<reference evidence="1 2" key="1">
    <citation type="journal article" date="2019" name="Sci. Rep.">
        <title>A high-quality genome of Eragrostis curvula grass provides insights into Poaceae evolution and supports new strategies to enhance forage quality.</title>
        <authorList>
            <person name="Carballo J."/>
            <person name="Santos B.A.C.M."/>
            <person name="Zappacosta D."/>
            <person name="Garbus I."/>
            <person name="Selva J.P."/>
            <person name="Gallo C.A."/>
            <person name="Diaz A."/>
            <person name="Albertini E."/>
            <person name="Caccamo M."/>
            <person name="Echenique V."/>
        </authorList>
    </citation>
    <scope>NUCLEOTIDE SEQUENCE [LARGE SCALE GENOMIC DNA]</scope>
    <source>
        <strain evidence="2">cv. Victoria</strain>
        <tissue evidence="1">Leaf</tissue>
    </source>
</reference>
<accession>A0A5J9VSJ9</accession>
<feature type="non-terminal residue" evidence="1">
    <location>
        <position position="1"/>
    </location>
</feature>
<organism evidence="1 2">
    <name type="scientific">Eragrostis curvula</name>
    <name type="common">weeping love grass</name>
    <dbReference type="NCBI Taxonomy" id="38414"/>
    <lineage>
        <taxon>Eukaryota</taxon>
        <taxon>Viridiplantae</taxon>
        <taxon>Streptophyta</taxon>
        <taxon>Embryophyta</taxon>
        <taxon>Tracheophyta</taxon>
        <taxon>Spermatophyta</taxon>
        <taxon>Magnoliopsida</taxon>
        <taxon>Liliopsida</taxon>
        <taxon>Poales</taxon>
        <taxon>Poaceae</taxon>
        <taxon>PACMAD clade</taxon>
        <taxon>Chloridoideae</taxon>
        <taxon>Eragrostideae</taxon>
        <taxon>Eragrostidinae</taxon>
        <taxon>Eragrostis</taxon>
    </lineage>
</organism>
<dbReference type="Proteomes" id="UP000324897">
    <property type="component" value="Chromosome 4"/>
</dbReference>
<comment type="caution">
    <text evidence="1">The sequence shown here is derived from an EMBL/GenBank/DDBJ whole genome shotgun (WGS) entry which is preliminary data.</text>
</comment>
<protein>
    <recommendedName>
        <fullName evidence="3">F-box domain-containing protein</fullName>
    </recommendedName>
</protein>
<evidence type="ECO:0000313" key="2">
    <source>
        <dbReference type="Proteomes" id="UP000324897"/>
    </source>
</evidence>
<evidence type="ECO:0008006" key="3">
    <source>
        <dbReference type="Google" id="ProtNLM"/>
    </source>
</evidence>
<dbReference type="EMBL" id="RWGY01000007">
    <property type="protein sequence ID" value="TVU38546.1"/>
    <property type="molecule type" value="Genomic_DNA"/>
</dbReference>
<dbReference type="PANTHER" id="PTHR31264">
    <property type="entry name" value="OS07G0554500 PROTEIN-RELATED"/>
    <property type="match status" value="1"/>
</dbReference>
<dbReference type="AlphaFoldDB" id="A0A5J9VSJ9"/>
<keyword evidence="2" id="KW-1185">Reference proteome</keyword>
<proteinExistence type="predicted"/>
<dbReference type="SUPFAM" id="SSF81383">
    <property type="entry name" value="F-box domain"/>
    <property type="match status" value="1"/>
</dbReference>